<protein>
    <submittedName>
        <fullName evidence="1">Uncharacterized protein</fullName>
    </submittedName>
</protein>
<dbReference type="EMBL" id="JAKJXO020000007">
    <property type="protein sequence ID" value="KAL1602509.1"/>
    <property type="molecule type" value="Genomic_DNA"/>
</dbReference>
<proteinExistence type="predicted"/>
<evidence type="ECO:0000313" key="1">
    <source>
        <dbReference type="EMBL" id="KAL1602509.1"/>
    </source>
</evidence>
<reference evidence="1 2" key="1">
    <citation type="submission" date="2024-02" db="EMBL/GenBank/DDBJ databases">
        <title>De novo assembly and annotation of 12 fungi associated with fruit tree decline syndrome in Ontario, Canada.</title>
        <authorList>
            <person name="Sulman M."/>
            <person name="Ellouze W."/>
            <person name="Ilyukhin E."/>
        </authorList>
    </citation>
    <scope>NUCLEOTIDE SEQUENCE [LARGE SCALE GENOMIC DNA]</scope>
    <source>
        <strain evidence="1 2">M42-189</strain>
    </source>
</reference>
<gene>
    <name evidence="1" type="ORF">SLS60_005925</name>
</gene>
<dbReference type="Proteomes" id="UP001521785">
    <property type="component" value="Unassembled WGS sequence"/>
</dbReference>
<comment type="caution">
    <text evidence="1">The sequence shown here is derived from an EMBL/GenBank/DDBJ whole genome shotgun (WGS) entry which is preliminary data.</text>
</comment>
<keyword evidence="2" id="KW-1185">Reference proteome</keyword>
<sequence>MSSEYLLVWWPLRSRARAEEPGGIFKLQRSHSPTAIISTLSISSLQLIHYPIQTFLQKIMENNNSKLLGAKYGIPSDSALEHEATQLFNARDKAGGRYANENARQTALTEITTFNNGGYAVPWIQGRKGLPALPAWIARHTGKLGASRGFPIKGPQQNALNVLGAWLMEAAKDDYNLDNEEVIQTFNGFLMKVVNDGFKGKDVGGTVNGENLGKLVP</sequence>
<evidence type="ECO:0000313" key="2">
    <source>
        <dbReference type="Proteomes" id="UP001521785"/>
    </source>
</evidence>
<accession>A0ABR3RDK3</accession>
<organism evidence="1 2">
    <name type="scientific">Paraconiothyrium brasiliense</name>
    <dbReference type="NCBI Taxonomy" id="300254"/>
    <lineage>
        <taxon>Eukaryota</taxon>
        <taxon>Fungi</taxon>
        <taxon>Dikarya</taxon>
        <taxon>Ascomycota</taxon>
        <taxon>Pezizomycotina</taxon>
        <taxon>Dothideomycetes</taxon>
        <taxon>Pleosporomycetidae</taxon>
        <taxon>Pleosporales</taxon>
        <taxon>Massarineae</taxon>
        <taxon>Didymosphaeriaceae</taxon>
        <taxon>Paraconiothyrium</taxon>
    </lineage>
</organism>
<name>A0ABR3RDK3_9PLEO</name>